<feature type="domain" description="DNA topoisomerase IB N-terminal" evidence="8">
    <location>
        <begin position="28"/>
        <end position="76"/>
    </location>
</feature>
<organism evidence="9 10">
    <name type="scientific">Pseudomonas putida</name>
    <name type="common">Arthrobacter siderocapsulatus</name>
    <dbReference type="NCBI Taxonomy" id="303"/>
    <lineage>
        <taxon>Bacteria</taxon>
        <taxon>Pseudomonadati</taxon>
        <taxon>Pseudomonadota</taxon>
        <taxon>Gammaproteobacteria</taxon>
        <taxon>Pseudomonadales</taxon>
        <taxon>Pseudomonadaceae</taxon>
        <taxon>Pseudomonas</taxon>
    </lineage>
</organism>
<evidence type="ECO:0000256" key="3">
    <source>
        <dbReference type="ARBA" id="ARBA00012891"/>
    </source>
</evidence>
<evidence type="ECO:0000313" key="10">
    <source>
        <dbReference type="Proteomes" id="UP000237194"/>
    </source>
</evidence>
<reference evidence="9 10" key="1">
    <citation type="submission" date="2016-08" db="EMBL/GenBank/DDBJ databases">
        <authorList>
            <person name="Seilhamer J.J."/>
        </authorList>
    </citation>
    <scope>NUCLEOTIDE SEQUENCE [LARGE SCALE GENOMIC DNA]</scope>
    <source>
        <strain evidence="9 10">KT-27</strain>
    </source>
</reference>
<protein>
    <recommendedName>
        <fullName evidence="3">DNA topoisomerase</fullName>
        <ecNumber evidence="3">5.6.2.1</ecNumber>
    </recommendedName>
</protein>
<comment type="caution">
    <text evidence="9">The sequence shown here is derived from an EMBL/GenBank/DDBJ whole genome shotgun (WGS) entry which is preliminary data.</text>
</comment>
<comment type="similarity">
    <text evidence="2">Belongs to the type IB topoisomerase family.</text>
</comment>
<feature type="domain" description="DNA topoisomerase I catalytic core eukaryotic-type" evidence="7">
    <location>
        <begin position="88"/>
        <end position="302"/>
    </location>
</feature>
<dbReference type="PROSITE" id="PS52038">
    <property type="entry name" value="TOPO_IB_2"/>
    <property type="match status" value="1"/>
</dbReference>
<dbReference type="GO" id="GO:0003677">
    <property type="term" value="F:DNA binding"/>
    <property type="evidence" value="ECO:0007669"/>
    <property type="project" value="UniProtKB-KW"/>
</dbReference>
<dbReference type="InterPro" id="IPR011010">
    <property type="entry name" value="DNA_brk_join_enz"/>
</dbReference>
<gene>
    <name evidence="9" type="ORF">BGP80_18340</name>
</gene>
<dbReference type="Gene3D" id="1.10.132.120">
    <property type="match status" value="1"/>
</dbReference>
<dbReference type="GO" id="GO:0003917">
    <property type="term" value="F:DNA topoisomerase type I (single strand cut, ATP-independent) activity"/>
    <property type="evidence" value="ECO:0007669"/>
    <property type="project" value="UniProtKB-EC"/>
</dbReference>
<dbReference type="InterPro" id="IPR049331">
    <property type="entry name" value="Top1B_N_bact"/>
</dbReference>
<reference evidence="9 10" key="2">
    <citation type="submission" date="2018-03" db="EMBL/GenBank/DDBJ databases">
        <title>Draft genome of Pseudomonas putida strain KT-27.</title>
        <authorList>
            <person name="Yoshizawa S."/>
            <person name="Khan N.H."/>
            <person name="Nishimura M."/>
            <person name="Chiura H.X."/>
            <person name="Ogura Y."/>
            <person name="Hayashi T."/>
            <person name="Kogure K."/>
        </authorList>
    </citation>
    <scope>NUCLEOTIDE SEQUENCE [LARGE SCALE GENOMIC DNA]</scope>
    <source>
        <strain evidence="9 10">KT-27</strain>
    </source>
</reference>
<keyword evidence="5" id="KW-0238">DNA-binding</keyword>
<keyword evidence="6 9" id="KW-0413">Isomerase</keyword>
<dbReference type="InterPro" id="IPR001631">
    <property type="entry name" value="TopoI"/>
</dbReference>
<dbReference type="SUPFAM" id="SSF55869">
    <property type="entry name" value="DNA topoisomerase I domain"/>
    <property type="match status" value="1"/>
</dbReference>
<sequence length="338" mass="38868">MLDCPLPRSLHYVDDSQPGLSRRRWRDRFIYLDADGERVRDEATLARIAALVIPPAYTDVWICADPQGHLQATGRDARGRKQYRYHAQWREVRDQHKYGRMLAFAQVLPKLRKQLDAHLRRPGLGREKVMALVVSLLDSTLIRVGNRQYMRDNNSYGLTTLNSDHVEVKGSTIRFQFRGKRGVEHNVTLRDRRLAGMVKRCMELPGQTLFQYLDDNGERHSIGSSDINLFLQQLTGADFTAKDYRTWAGSSLALHLLRPLAWEPETEAKRQVTAIVRQVAARLGNTPAVCRRCYIHPAVLEHFQLGRLGALPRTRIRQGLEPEEVTLMHFLRALQESD</sequence>
<evidence type="ECO:0000256" key="5">
    <source>
        <dbReference type="ARBA" id="ARBA00023125"/>
    </source>
</evidence>
<comment type="catalytic activity">
    <reaction evidence="1">
        <text>ATP-independent breakage of single-stranded DNA, followed by passage and rejoining.</text>
        <dbReference type="EC" id="5.6.2.1"/>
    </reaction>
</comment>
<evidence type="ECO:0000313" key="9">
    <source>
        <dbReference type="EMBL" id="POF89813.1"/>
    </source>
</evidence>
<dbReference type="Gene3D" id="3.30.66.10">
    <property type="entry name" value="DNA topoisomerase I domain"/>
    <property type="match status" value="1"/>
</dbReference>
<dbReference type="Pfam" id="PF01028">
    <property type="entry name" value="Topoisom_I"/>
    <property type="match status" value="1"/>
</dbReference>
<dbReference type="InterPro" id="IPR014711">
    <property type="entry name" value="TopoI_cat_a-hlx-sub_euk"/>
</dbReference>
<evidence type="ECO:0000256" key="6">
    <source>
        <dbReference type="ARBA" id="ARBA00023235"/>
    </source>
</evidence>
<dbReference type="GO" id="GO:0006265">
    <property type="term" value="P:DNA topological change"/>
    <property type="evidence" value="ECO:0007669"/>
    <property type="project" value="InterPro"/>
</dbReference>
<evidence type="ECO:0000259" key="8">
    <source>
        <dbReference type="Pfam" id="PF21338"/>
    </source>
</evidence>
<dbReference type="EMBL" id="MIND01000018">
    <property type="protein sequence ID" value="POF89813.1"/>
    <property type="molecule type" value="Genomic_DNA"/>
</dbReference>
<keyword evidence="4" id="KW-0799">Topoisomerase</keyword>
<dbReference type="Gene3D" id="3.90.15.10">
    <property type="entry name" value="Topoisomerase I, Chain A, domain 3"/>
    <property type="match status" value="1"/>
</dbReference>
<evidence type="ECO:0000256" key="2">
    <source>
        <dbReference type="ARBA" id="ARBA00006645"/>
    </source>
</evidence>
<evidence type="ECO:0000259" key="7">
    <source>
        <dbReference type="Pfam" id="PF01028"/>
    </source>
</evidence>
<dbReference type="EC" id="5.6.2.1" evidence="3"/>
<evidence type="ECO:0000256" key="1">
    <source>
        <dbReference type="ARBA" id="ARBA00000213"/>
    </source>
</evidence>
<name>A0A2S3WFU2_PSEPU</name>
<dbReference type="SUPFAM" id="SSF56349">
    <property type="entry name" value="DNA breaking-rejoining enzymes"/>
    <property type="match status" value="1"/>
</dbReference>
<dbReference type="Pfam" id="PF21338">
    <property type="entry name" value="Top1B_N_bact"/>
    <property type="match status" value="1"/>
</dbReference>
<accession>A0A2S3WFU2</accession>
<proteinExistence type="inferred from homology"/>
<dbReference type="AlphaFoldDB" id="A0A2S3WFU2"/>
<evidence type="ECO:0000256" key="4">
    <source>
        <dbReference type="ARBA" id="ARBA00023029"/>
    </source>
</evidence>
<dbReference type="PRINTS" id="PR00416">
    <property type="entry name" value="EUTPISMRASEI"/>
</dbReference>
<dbReference type="Proteomes" id="UP000237194">
    <property type="component" value="Unassembled WGS sequence"/>
</dbReference>
<dbReference type="InterPro" id="IPR013500">
    <property type="entry name" value="TopoI_cat_euk"/>
</dbReference>
<dbReference type="RefSeq" id="WP_103437825.1">
    <property type="nucleotide sequence ID" value="NZ_MIND01000018.1"/>
</dbReference>
<dbReference type="InterPro" id="IPR035447">
    <property type="entry name" value="DNA_topo_I_N_sf"/>
</dbReference>